<dbReference type="AlphaFoldDB" id="A0A1C1D2H8"/>
<dbReference type="PANTHER" id="PTHR37490">
    <property type="entry name" value="EXPRESSED PROTEIN"/>
    <property type="match status" value="1"/>
</dbReference>
<dbReference type="Proteomes" id="UP000094526">
    <property type="component" value="Unassembled WGS sequence"/>
</dbReference>
<gene>
    <name evidence="1" type="ORF">CLCR_03004</name>
</gene>
<proteinExistence type="predicted"/>
<sequence length="370" mass="42637">MWRLRPSVAVIAAVSVLLLWWHLPRYQDADVKRLPLTTTQYTPEGATIEYLPGTPKAQGQSYTKTVVVARQESEDVSWLEKSGLNVSQAIYVVDKPSLSPGHEIPRNKGHEAMVYLSYIIDHYDDLSDVSIFVHAHRTTWHNNDLLDSDMVKTIEHLSDAHVIRAGYFNLRCHHEPGCPDWLHLDRPDEELDTHRKMEERAFSLTVWTELHPNVLPPPKAISQPCCAQFAVSRDRIRAIPREEYVRYRDWILHTELSDVFSGRVMEYTWQFLFAGVSELCPAMHVCYCDGYGICFGGAEQFQQWFDMRAEMRQLQAEEGEVPAEAEEARARVQDMEARLEQLKQEAFARGSDPRLRALEAGRPWREGDGF</sequence>
<dbReference type="Pfam" id="PF11913">
    <property type="entry name" value="DUF3431"/>
    <property type="match status" value="1"/>
</dbReference>
<evidence type="ECO:0000313" key="1">
    <source>
        <dbReference type="EMBL" id="OCT54986.1"/>
    </source>
</evidence>
<organism evidence="1 2">
    <name type="scientific">Cladophialophora carrionii</name>
    <dbReference type="NCBI Taxonomy" id="86049"/>
    <lineage>
        <taxon>Eukaryota</taxon>
        <taxon>Fungi</taxon>
        <taxon>Dikarya</taxon>
        <taxon>Ascomycota</taxon>
        <taxon>Pezizomycotina</taxon>
        <taxon>Eurotiomycetes</taxon>
        <taxon>Chaetothyriomycetidae</taxon>
        <taxon>Chaetothyriales</taxon>
        <taxon>Herpotrichiellaceae</taxon>
        <taxon>Cladophialophora</taxon>
    </lineage>
</organism>
<reference evidence="2" key="1">
    <citation type="submission" date="2015-07" db="EMBL/GenBank/DDBJ databases">
        <authorList>
            <person name="Teixeira M.M."/>
            <person name="Souza R.C."/>
            <person name="Almeida L.G."/>
            <person name="Vicente V.A."/>
            <person name="de Hoog S."/>
            <person name="Bocca A.L."/>
            <person name="de Almeida S.R."/>
            <person name="Vasconcelos A.T."/>
            <person name="Felipe M.S."/>
        </authorList>
    </citation>
    <scope>NUCLEOTIDE SEQUENCE [LARGE SCALE GENOMIC DNA]</scope>
    <source>
        <strain evidence="2">KSF</strain>
    </source>
</reference>
<dbReference type="OrthoDB" id="426718at2759"/>
<dbReference type="eggNOG" id="ENOG502RYM3">
    <property type="taxonomic scope" value="Eukaryota"/>
</dbReference>
<dbReference type="VEuPathDB" id="FungiDB:CLCR_03004"/>
<dbReference type="EMBL" id="LGRB01000003">
    <property type="protein sequence ID" value="OCT54986.1"/>
    <property type="molecule type" value="Genomic_DNA"/>
</dbReference>
<comment type="caution">
    <text evidence="1">The sequence shown here is derived from an EMBL/GenBank/DDBJ whole genome shotgun (WGS) entry which is preliminary data.</text>
</comment>
<name>A0A1C1D2H8_9EURO</name>
<dbReference type="PANTHER" id="PTHR37490:SF3">
    <property type="entry name" value="DUF3431 DOMAIN CONTAINING PROTEIN"/>
    <property type="match status" value="1"/>
</dbReference>
<protein>
    <submittedName>
        <fullName evidence="1">Uncharacterized protein</fullName>
    </submittedName>
</protein>
<evidence type="ECO:0000313" key="2">
    <source>
        <dbReference type="Proteomes" id="UP000094526"/>
    </source>
</evidence>
<keyword evidence="2" id="KW-1185">Reference proteome</keyword>
<dbReference type="VEuPathDB" id="FungiDB:G647_05082"/>
<dbReference type="STRING" id="86049.A0A1C1D2H8"/>
<accession>A0A1C1D2H8</accession>
<dbReference type="InterPro" id="IPR021838">
    <property type="entry name" value="DUF3431"/>
</dbReference>